<comment type="caution">
    <text evidence="2">The sequence shown here is derived from an EMBL/GenBank/DDBJ whole genome shotgun (WGS) entry which is preliminary data.</text>
</comment>
<accession>A0A4Y4C771</accession>
<evidence type="ECO:0000256" key="1">
    <source>
        <dbReference type="SAM" id="MobiDB-lite"/>
    </source>
</evidence>
<sequence length="185" mass="19837">MSRSPRNRATVPPDHRQLLHPARRLPHQFHQFTGLFQASCREQDPGAQPGDLRGPRPVPAQDGHTVVGQCVDLGQRGRRVCGGGQGDIHPVGTEPVGQPSAFPVERCAVGPGVPHGVLVGGTPHRIVPVPVPQFRQGVDRVAGGWQRSDTGQHQRTRCEGDRMQTDAVPQVSGGFAGCGERGMLR</sequence>
<proteinExistence type="predicted"/>
<organism evidence="2 3">
    <name type="scientific">Corynebacterium variabile</name>
    <dbReference type="NCBI Taxonomy" id="1727"/>
    <lineage>
        <taxon>Bacteria</taxon>
        <taxon>Bacillati</taxon>
        <taxon>Actinomycetota</taxon>
        <taxon>Actinomycetes</taxon>
        <taxon>Mycobacteriales</taxon>
        <taxon>Corynebacteriaceae</taxon>
        <taxon>Corynebacterium</taxon>
    </lineage>
</organism>
<evidence type="ECO:0000313" key="2">
    <source>
        <dbReference type="EMBL" id="GEC86867.1"/>
    </source>
</evidence>
<feature type="region of interest" description="Disordered" evidence="1">
    <location>
        <begin position="41"/>
        <end position="62"/>
    </location>
</feature>
<protein>
    <submittedName>
        <fullName evidence="2">Uncharacterized protein</fullName>
    </submittedName>
</protein>
<dbReference type="AlphaFoldDB" id="A0A4Y4C771"/>
<dbReference type="Proteomes" id="UP000319986">
    <property type="component" value="Unassembled WGS sequence"/>
</dbReference>
<reference evidence="2 3" key="1">
    <citation type="submission" date="2019-06" db="EMBL/GenBank/DDBJ databases">
        <title>Whole genome shotgun sequence of Corynebacterium variabile NBRC 15286.</title>
        <authorList>
            <person name="Hosoyama A."/>
            <person name="Uohara A."/>
            <person name="Ohji S."/>
            <person name="Ichikawa N."/>
        </authorList>
    </citation>
    <scope>NUCLEOTIDE SEQUENCE [LARGE SCALE GENOMIC DNA]</scope>
    <source>
        <strain evidence="2 3">NBRC 15286</strain>
    </source>
</reference>
<evidence type="ECO:0000313" key="3">
    <source>
        <dbReference type="Proteomes" id="UP000319986"/>
    </source>
</evidence>
<gene>
    <name evidence="2" type="ORF">CVA01_21810</name>
</gene>
<dbReference type="EMBL" id="BJNT01000017">
    <property type="protein sequence ID" value="GEC86867.1"/>
    <property type="molecule type" value="Genomic_DNA"/>
</dbReference>
<name>A0A4Y4C771_9CORY</name>